<proteinExistence type="predicted"/>
<dbReference type="NCBIfam" id="TIGR02098">
    <property type="entry name" value="MJ0042_CXXC"/>
    <property type="match status" value="1"/>
</dbReference>
<protein>
    <recommendedName>
        <fullName evidence="3">Zinc finger/thioredoxin putative domain-containing protein</fullName>
    </recommendedName>
</protein>
<keyword evidence="2" id="KW-0812">Transmembrane</keyword>
<keyword evidence="5" id="KW-1185">Reference proteome</keyword>
<sequence length="287" mass="30717">MIITCPHCGTRYNVSYEAIGETGRKVLCANCQRDWRQLGVAEDVEPASDESDEIVDAETEAALDDALTANDPKSLTEKVSVGSAVEPKTPSGKPSSTSGLGVEHAAVAAKQLRDYTRRRRRLGRTLPLARFSRVARWSIAGLLALIVVGGYIARQPVVERYPSLDGLYGFFGLDVNILGLDFADVTTIRGLRDGREMLTVKARIVGLRETPVIVPTVVIALLDSDGAAIYQWSVTPSTRSLMVGEGAQIESQLALPPEEASSVRLSFANARPVSQPDAAAGENGGPN</sequence>
<evidence type="ECO:0000313" key="4">
    <source>
        <dbReference type="EMBL" id="GHA26049.1"/>
    </source>
</evidence>
<keyword evidence="2" id="KW-0472">Membrane</keyword>
<dbReference type="Pfam" id="PF13717">
    <property type="entry name" value="Zn_ribbon_4"/>
    <property type="match status" value="1"/>
</dbReference>
<dbReference type="RefSeq" id="WP_189425741.1">
    <property type="nucleotide sequence ID" value="NZ_BMZE01000002.1"/>
</dbReference>
<evidence type="ECO:0000259" key="3">
    <source>
        <dbReference type="Pfam" id="PF13717"/>
    </source>
</evidence>
<reference evidence="4" key="2">
    <citation type="submission" date="2020-09" db="EMBL/GenBank/DDBJ databases">
        <authorList>
            <person name="Sun Q."/>
            <person name="Kim S."/>
        </authorList>
    </citation>
    <scope>NUCLEOTIDE SEQUENCE</scope>
    <source>
        <strain evidence="4">KCTC 32437</strain>
    </source>
</reference>
<gene>
    <name evidence="4" type="ORF">GCM10007989_22210</name>
</gene>
<feature type="compositionally biased region" description="Low complexity" evidence="1">
    <location>
        <begin position="87"/>
        <end position="99"/>
    </location>
</feature>
<evidence type="ECO:0000256" key="1">
    <source>
        <dbReference type="SAM" id="MobiDB-lite"/>
    </source>
</evidence>
<accession>A0A918S8B9</accession>
<comment type="caution">
    <text evidence="4">The sequence shown here is derived from an EMBL/GenBank/DDBJ whole genome shotgun (WGS) entry which is preliminary data.</text>
</comment>
<dbReference type="EMBL" id="BMZE01000002">
    <property type="protein sequence ID" value="GHA26049.1"/>
    <property type="molecule type" value="Genomic_DNA"/>
</dbReference>
<evidence type="ECO:0000313" key="5">
    <source>
        <dbReference type="Proteomes" id="UP000646579"/>
    </source>
</evidence>
<organism evidence="4 5">
    <name type="scientific">Devosia pacifica</name>
    <dbReference type="NCBI Taxonomy" id="1335967"/>
    <lineage>
        <taxon>Bacteria</taxon>
        <taxon>Pseudomonadati</taxon>
        <taxon>Pseudomonadota</taxon>
        <taxon>Alphaproteobacteria</taxon>
        <taxon>Hyphomicrobiales</taxon>
        <taxon>Devosiaceae</taxon>
        <taxon>Devosia</taxon>
    </lineage>
</organism>
<dbReference type="AlphaFoldDB" id="A0A918S8B9"/>
<name>A0A918S8B9_9HYPH</name>
<dbReference type="Proteomes" id="UP000646579">
    <property type="component" value="Unassembled WGS sequence"/>
</dbReference>
<dbReference type="InterPro" id="IPR011723">
    <property type="entry name" value="Znf/thioredoxin_put"/>
</dbReference>
<evidence type="ECO:0000256" key="2">
    <source>
        <dbReference type="SAM" id="Phobius"/>
    </source>
</evidence>
<keyword evidence="2" id="KW-1133">Transmembrane helix</keyword>
<feature type="transmembrane region" description="Helical" evidence="2">
    <location>
        <begin position="134"/>
        <end position="153"/>
    </location>
</feature>
<feature type="region of interest" description="Disordered" evidence="1">
    <location>
        <begin position="78"/>
        <end position="101"/>
    </location>
</feature>
<feature type="domain" description="Zinc finger/thioredoxin putative" evidence="3">
    <location>
        <begin position="1"/>
        <end position="36"/>
    </location>
</feature>
<reference evidence="4" key="1">
    <citation type="journal article" date="2014" name="Int. J. Syst. Evol. Microbiol.">
        <title>Complete genome sequence of Corynebacterium casei LMG S-19264T (=DSM 44701T), isolated from a smear-ripened cheese.</title>
        <authorList>
            <consortium name="US DOE Joint Genome Institute (JGI-PGF)"/>
            <person name="Walter F."/>
            <person name="Albersmeier A."/>
            <person name="Kalinowski J."/>
            <person name="Ruckert C."/>
        </authorList>
    </citation>
    <scope>NUCLEOTIDE SEQUENCE</scope>
    <source>
        <strain evidence="4">KCTC 32437</strain>
    </source>
</reference>